<name>A0A0E3S999_9EURY</name>
<dbReference type="HOGENOM" id="CLU_2476016_0_0_2"/>
<keyword evidence="2" id="KW-1185">Reference proteome</keyword>
<dbReference type="AlphaFoldDB" id="A0A0E3S999"/>
<accession>A0A0E3S999</accession>
<organism evidence="1 2">
    <name type="scientific">Methanosarcina horonobensis HB-1 = JCM 15518</name>
    <dbReference type="NCBI Taxonomy" id="1434110"/>
    <lineage>
        <taxon>Archaea</taxon>
        <taxon>Methanobacteriati</taxon>
        <taxon>Methanobacteriota</taxon>
        <taxon>Stenosarchaea group</taxon>
        <taxon>Methanomicrobia</taxon>
        <taxon>Methanosarcinales</taxon>
        <taxon>Methanosarcinaceae</taxon>
        <taxon>Methanosarcina</taxon>
    </lineage>
</organism>
<dbReference type="Proteomes" id="UP000033101">
    <property type="component" value="Chromosome"/>
</dbReference>
<reference evidence="1 2" key="1">
    <citation type="submission" date="2014-07" db="EMBL/GenBank/DDBJ databases">
        <title>Methanogenic archaea and the global carbon cycle.</title>
        <authorList>
            <person name="Henriksen J.R."/>
            <person name="Luke J."/>
            <person name="Reinhart S."/>
            <person name="Benedict M.N."/>
            <person name="Youngblut N.D."/>
            <person name="Metcalf M.E."/>
            <person name="Whitaker R.J."/>
            <person name="Metcalf W.W."/>
        </authorList>
    </citation>
    <scope>NUCLEOTIDE SEQUENCE [LARGE SCALE GENOMIC DNA]</scope>
    <source>
        <strain evidence="1 2">HB-1</strain>
    </source>
</reference>
<dbReference type="EMBL" id="CP009516">
    <property type="protein sequence ID" value="AKB78139.1"/>
    <property type="molecule type" value="Genomic_DNA"/>
</dbReference>
<sequence>MRTRLLLGVRPAGSSPSGLSNIPAATKIMGAVTAVPEIFRETMPKTKSNTAKAMTKFAISDVMEIPFVSGCSHCCVVYRFSSSISIL</sequence>
<evidence type="ECO:0000313" key="1">
    <source>
        <dbReference type="EMBL" id="AKB78139.1"/>
    </source>
</evidence>
<gene>
    <name evidence="1" type="ORF">MSHOH_1656</name>
</gene>
<dbReference type="OrthoDB" id="384632at2157"/>
<evidence type="ECO:0000313" key="2">
    <source>
        <dbReference type="Proteomes" id="UP000033101"/>
    </source>
</evidence>
<dbReference type="KEGG" id="mhor:MSHOH_1656"/>
<dbReference type="STRING" id="1434110.MSHOH_1656"/>
<dbReference type="GeneID" id="24830868"/>
<proteinExistence type="predicted"/>
<dbReference type="RefSeq" id="WP_048138990.1">
    <property type="nucleotide sequence ID" value="NZ_BBCW01000018.1"/>
</dbReference>
<dbReference type="PATRIC" id="fig|1434110.4.peg.2088"/>
<protein>
    <submittedName>
        <fullName evidence="1">Uncharacterized protein</fullName>
    </submittedName>
</protein>